<sequence>MQRFTKCTIKKISGKALLLCPPPSSNVVKRGNAAQSPHVTESMVLSRPENICTDPNQYVTSHGLWLIDKSINDG</sequence>
<evidence type="ECO:0000313" key="1">
    <source>
        <dbReference type="EMBL" id="KAF7269524.1"/>
    </source>
</evidence>
<name>A0A834HY63_RHYFE</name>
<gene>
    <name evidence="1" type="ORF">GWI33_017465</name>
</gene>
<proteinExistence type="predicted"/>
<keyword evidence="2" id="KW-1185">Reference proteome</keyword>
<dbReference type="Proteomes" id="UP000625711">
    <property type="component" value="Unassembled WGS sequence"/>
</dbReference>
<organism evidence="1 2">
    <name type="scientific">Rhynchophorus ferrugineus</name>
    <name type="common">Red palm weevil</name>
    <name type="synonym">Curculio ferrugineus</name>
    <dbReference type="NCBI Taxonomy" id="354439"/>
    <lineage>
        <taxon>Eukaryota</taxon>
        <taxon>Metazoa</taxon>
        <taxon>Ecdysozoa</taxon>
        <taxon>Arthropoda</taxon>
        <taxon>Hexapoda</taxon>
        <taxon>Insecta</taxon>
        <taxon>Pterygota</taxon>
        <taxon>Neoptera</taxon>
        <taxon>Endopterygota</taxon>
        <taxon>Coleoptera</taxon>
        <taxon>Polyphaga</taxon>
        <taxon>Cucujiformia</taxon>
        <taxon>Curculionidae</taxon>
        <taxon>Dryophthorinae</taxon>
        <taxon>Rhynchophorus</taxon>
    </lineage>
</organism>
<dbReference type="AlphaFoldDB" id="A0A834HY63"/>
<reference evidence="1" key="1">
    <citation type="submission" date="2020-08" db="EMBL/GenBank/DDBJ databases">
        <title>Genome sequencing and assembly of the red palm weevil Rhynchophorus ferrugineus.</title>
        <authorList>
            <person name="Dias G.B."/>
            <person name="Bergman C.M."/>
            <person name="Manee M."/>
        </authorList>
    </citation>
    <scope>NUCLEOTIDE SEQUENCE</scope>
    <source>
        <strain evidence="1">AA-2017</strain>
        <tissue evidence="1">Whole larva</tissue>
    </source>
</reference>
<accession>A0A834HY63</accession>
<evidence type="ECO:0000313" key="2">
    <source>
        <dbReference type="Proteomes" id="UP000625711"/>
    </source>
</evidence>
<protein>
    <submittedName>
        <fullName evidence="1">Uncharacterized protein</fullName>
    </submittedName>
</protein>
<comment type="caution">
    <text evidence="1">The sequence shown here is derived from an EMBL/GenBank/DDBJ whole genome shotgun (WGS) entry which is preliminary data.</text>
</comment>
<dbReference type="EMBL" id="JAACXV010014221">
    <property type="protein sequence ID" value="KAF7269524.1"/>
    <property type="molecule type" value="Genomic_DNA"/>
</dbReference>